<evidence type="ECO:0000313" key="3">
    <source>
        <dbReference type="Proteomes" id="UP001231616"/>
    </source>
</evidence>
<dbReference type="Proteomes" id="UP001231616">
    <property type="component" value="Unassembled WGS sequence"/>
</dbReference>
<dbReference type="RefSeq" id="WP_305894094.1">
    <property type="nucleotide sequence ID" value="NZ_JAUZVZ010000015.1"/>
</dbReference>
<name>A0ABT9H186_9GAMM</name>
<reference evidence="2 3" key="1">
    <citation type="submission" date="2023-08" db="EMBL/GenBank/DDBJ databases">
        <authorList>
            <person name="Joshi A."/>
            <person name="Thite S."/>
        </authorList>
    </citation>
    <scope>NUCLEOTIDE SEQUENCE [LARGE SCALE GENOMIC DNA]</scope>
    <source>
        <strain evidence="2 3">AC40</strain>
    </source>
</reference>
<feature type="chain" id="PRO_5047139004" description="Chorismate mutase" evidence="1">
    <location>
        <begin position="22"/>
        <end position="191"/>
    </location>
</feature>
<protein>
    <recommendedName>
        <fullName evidence="4">Chorismate mutase</fullName>
    </recommendedName>
</protein>
<accession>A0ABT9H186</accession>
<dbReference type="EMBL" id="JAUZVZ010000015">
    <property type="protein sequence ID" value="MDP4536829.1"/>
    <property type="molecule type" value="Genomic_DNA"/>
</dbReference>
<evidence type="ECO:0008006" key="4">
    <source>
        <dbReference type="Google" id="ProtNLM"/>
    </source>
</evidence>
<evidence type="ECO:0000313" key="2">
    <source>
        <dbReference type="EMBL" id="MDP4536829.1"/>
    </source>
</evidence>
<proteinExistence type="predicted"/>
<keyword evidence="1" id="KW-0732">Signal</keyword>
<organism evidence="2 3">
    <name type="scientific">Alkalimonas collagenimarina</name>
    <dbReference type="NCBI Taxonomy" id="400390"/>
    <lineage>
        <taxon>Bacteria</taxon>
        <taxon>Pseudomonadati</taxon>
        <taxon>Pseudomonadota</taxon>
        <taxon>Gammaproteobacteria</taxon>
        <taxon>Alkalimonas</taxon>
    </lineage>
</organism>
<sequence length="191" mass="21437">MGKSFYRAVSLCCLAPLMAMAETVLTEQNLTKLEAALPALAKVEQDNVESLYQVRLQSHCDWPRHAEEVRAQQQGQDYLNEVDQILAEHELTAPLFLELTAKGSWPVLDSMQPMLRLSRRALPFLPEMQRQKTEQMLAQTDHMTKAIGGCLTEADKVALNQHRARLLALAGRLPGGMMPSQLDMQKLLQGE</sequence>
<feature type="signal peptide" evidence="1">
    <location>
        <begin position="1"/>
        <end position="21"/>
    </location>
</feature>
<comment type="caution">
    <text evidence="2">The sequence shown here is derived from an EMBL/GenBank/DDBJ whole genome shotgun (WGS) entry which is preliminary data.</text>
</comment>
<gene>
    <name evidence="2" type="ORF">Q3O60_11560</name>
</gene>
<keyword evidence="3" id="KW-1185">Reference proteome</keyword>
<evidence type="ECO:0000256" key="1">
    <source>
        <dbReference type="SAM" id="SignalP"/>
    </source>
</evidence>